<dbReference type="PANTHER" id="PTHR35794">
    <property type="entry name" value="CELL DIVISION PROTEIN DIVIVA"/>
    <property type="match status" value="1"/>
</dbReference>
<gene>
    <name evidence="8" type="ORF">OW763_05105</name>
</gene>
<dbReference type="PANTHER" id="PTHR35794:SF2">
    <property type="entry name" value="CELL DIVISION PROTEIN DIVIVA"/>
    <property type="match status" value="1"/>
</dbReference>
<organism evidence="8 9">
    <name type="scientific">Clostridium aestuarii</name>
    <dbReference type="NCBI Taxonomy" id="338193"/>
    <lineage>
        <taxon>Bacteria</taxon>
        <taxon>Bacillati</taxon>
        <taxon>Bacillota</taxon>
        <taxon>Clostridia</taxon>
        <taxon>Eubacteriales</taxon>
        <taxon>Clostridiaceae</taxon>
        <taxon>Clostridium</taxon>
    </lineage>
</organism>
<evidence type="ECO:0000256" key="4">
    <source>
        <dbReference type="ARBA" id="ARBA00022618"/>
    </source>
</evidence>
<dbReference type="InterPro" id="IPR019933">
    <property type="entry name" value="DivIVA_domain"/>
</dbReference>
<dbReference type="NCBIfam" id="TIGR03544">
    <property type="entry name" value="DivI1A_domain"/>
    <property type="match status" value="1"/>
</dbReference>
<keyword evidence="5 7" id="KW-0175">Coiled coil</keyword>
<evidence type="ECO:0000256" key="1">
    <source>
        <dbReference type="ARBA" id="ARBA00004496"/>
    </source>
</evidence>
<evidence type="ECO:0000256" key="3">
    <source>
        <dbReference type="ARBA" id="ARBA00022490"/>
    </source>
</evidence>
<sequence length="204" mass="23561">MIITSMDINNKEFKKTLRGYDCDEVDEFLDKISEDYEKLYKENSTSKEKMEMLEEKIKHYSKIENTIQNTLLLAQNAADQAKQSAQNEADLIIKKASDSAQKIIDKAHNDVIKINDEYEALKQEFLKFRAKYKNFVNAQLDTFNSLESEFIKNFNIGEVVNTNTTELPKVTHPKAKEIEAPIGTTQEFNENDLDAIKSFFAKQD</sequence>
<dbReference type="RefSeq" id="WP_268040000.1">
    <property type="nucleotide sequence ID" value="NZ_JAPQER010000002.1"/>
</dbReference>
<keyword evidence="6" id="KW-0131">Cell cycle</keyword>
<keyword evidence="3" id="KW-0963">Cytoplasm</keyword>
<dbReference type="Pfam" id="PF05103">
    <property type="entry name" value="DivIVA"/>
    <property type="match status" value="1"/>
</dbReference>
<dbReference type="EMBL" id="JAPQER010000002">
    <property type="protein sequence ID" value="MCY6483726.1"/>
    <property type="molecule type" value="Genomic_DNA"/>
</dbReference>
<name>A0ABT4CXK6_9CLOT</name>
<keyword evidence="9" id="KW-1185">Reference proteome</keyword>
<evidence type="ECO:0000256" key="2">
    <source>
        <dbReference type="ARBA" id="ARBA00009008"/>
    </source>
</evidence>
<proteinExistence type="inferred from homology"/>
<dbReference type="Gene3D" id="6.10.250.660">
    <property type="match status" value="1"/>
</dbReference>
<comment type="caution">
    <text evidence="8">The sequence shown here is derived from an EMBL/GenBank/DDBJ whole genome shotgun (WGS) entry which is preliminary data.</text>
</comment>
<keyword evidence="4" id="KW-0132">Cell division</keyword>
<dbReference type="InterPro" id="IPR007793">
    <property type="entry name" value="DivIVA_fam"/>
</dbReference>
<dbReference type="Proteomes" id="UP001078443">
    <property type="component" value="Unassembled WGS sequence"/>
</dbReference>
<feature type="coiled-coil region" evidence="7">
    <location>
        <begin position="29"/>
        <end position="56"/>
    </location>
</feature>
<evidence type="ECO:0000256" key="7">
    <source>
        <dbReference type="SAM" id="Coils"/>
    </source>
</evidence>
<evidence type="ECO:0000256" key="6">
    <source>
        <dbReference type="ARBA" id="ARBA00023306"/>
    </source>
</evidence>
<comment type="subcellular location">
    <subcellularLocation>
        <location evidence="1">Cytoplasm</location>
    </subcellularLocation>
</comment>
<reference evidence="8" key="1">
    <citation type="submission" date="2022-12" db="EMBL/GenBank/DDBJ databases">
        <authorList>
            <person name="Wang J."/>
        </authorList>
    </citation>
    <scope>NUCLEOTIDE SEQUENCE</scope>
    <source>
        <strain evidence="8">HY-45-18</strain>
    </source>
</reference>
<evidence type="ECO:0000313" key="8">
    <source>
        <dbReference type="EMBL" id="MCY6483726.1"/>
    </source>
</evidence>
<evidence type="ECO:0000313" key="9">
    <source>
        <dbReference type="Proteomes" id="UP001078443"/>
    </source>
</evidence>
<comment type="similarity">
    <text evidence="2">Belongs to the DivIVA family.</text>
</comment>
<protein>
    <submittedName>
        <fullName evidence="8">DivIVA domain-containing protein</fullName>
    </submittedName>
</protein>
<evidence type="ECO:0000256" key="5">
    <source>
        <dbReference type="ARBA" id="ARBA00023054"/>
    </source>
</evidence>
<accession>A0ABT4CXK6</accession>